<dbReference type="InterPro" id="IPR011049">
    <property type="entry name" value="Serralysin-like_metalloprot_C"/>
</dbReference>
<dbReference type="PROSITE" id="PS00330">
    <property type="entry name" value="HEMOLYSIN_CALCIUM"/>
    <property type="match status" value="2"/>
</dbReference>
<dbReference type="InterPro" id="IPR001343">
    <property type="entry name" value="Hemolysn_Ca-bd"/>
</dbReference>
<feature type="region of interest" description="Disordered" evidence="3">
    <location>
        <begin position="579"/>
        <end position="601"/>
    </location>
</feature>
<dbReference type="SUPFAM" id="SSF51120">
    <property type="entry name" value="beta-Roll"/>
    <property type="match status" value="3"/>
</dbReference>
<feature type="compositionally biased region" description="Polar residues" evidence="3">
    <location>
        <begin position="740"/>
        <end position="749"/>
    </location>
</feature>
<feature type="region of interest" description="Disordered" evidence="3">
    <location>
        <begin position="207"/>
        <end position="250"/>
    </location>
</feature>
<comment type="subcellular location">
    <subcellularLocation>
        <location evidence="1">Secreted</location>
    </subcellularLocation>
</comment>
<feature type="chain" id="PRO_5046614424" description="Calcium-binding protein" evidence="4">
    <location>
        <begin position="30"/>
        <end position="749"/>
    </location>
</feature>
<evidence type="ECO:0000256" key="3">
    <source>
        <dbReference type="SAM" id="MobiDB-lite"/>
    </source>
</evidence>
<feature type="region of interest" description="Disordered" evidence="3">
    <location>
        <begin position="673"/>
        <end position="697"/>
    </location>
</feature>
<evidence type="ECO:0000256" key="4">
    <source>
        <dbReference type="SAM" id="SignalP"/>
    </source>
</evidence>
<dbReference type="PROSITE" id="PS51257">
    <property type="entry name" value="PROKAR_LIPOPROTEIN"/>
    <property type="match status" value="1"/>
</dbReference>
<dbReference type="EMBL" id="BMNI01000008">
    <property type="protein sequence ID" value="GGO92231.1"/>
    <property type="molecule type" value="Genomic_DNA"/>
</dbReference>
<dbReference type="PANTHER" id="PTHR38340:SF1">
    <property type="entry name" value="S-LAYER PROTEIN"/>
    <property type="match status" value="1"/>
</dbReference>
<dbReference type="PRINTS" id="PR00313">
    <property type="entry name" value="CABNDNGRPT"/>
</dbReference>
<reference evidence="6" key="1">
    <citation type="journal article" date="2019" name="Int. J. Syst. Evol. Microbiol.">
        <title>The Global Catalogue of Microorganisms (GCM) 10K type strain sequencing project: providing services to taxonomists for standard genome sequencing and annotation.</title>
        <authorList>
            <consortium name="The Broad Institute Genomics Platform"/>
            <consortium name="The Broad Institute Genome Sequencing Center for Infectious Disease"/>
            <person name="Wu L."/>
            <person name="Ma J."/>
        </authorList>
    </citation>
    <scope>NUCLEOTIDE SEQUENCE [LARGE SCALE GENOMIC DNA]</scope>
    <source>
        <strain evidence="6">CGMCC 4.7371</strain>
    </source>
</reference>
<dbReference type="Pfam" id="PF00353">
    <property type="entry name" value="HemolysinCabind"/>
    <property type="match status" value="6"/>
</dbReference>
<evidence type="ECO:0000256" key="2">
    <source>
        <dbReference type="ARBA" id="ARBA00022525"/>
    </source>
</evidence>
<protein>
    <recommendedName>
        <fullName evidence="7">Calcium-binding protein</fullName>
    </recommendedName>
</protein>
<dbReference type="RefSeq" id="WP_188784659.1">
    <property type="nucleotide sequence ID" value="NZ_BMNI01000008.1"/>
</dbReference>
<accession>A0ABQ2NCN8</accession>
<dbReference type="Proteomes" id="UP000655410">
    <property type="component" value="Unassembled WGS sequence"/>
</dbReference>
<feature type="compositionally biased region" description="Polar residues" evidence="3">
    <location>
        <begin position="682"/>
        <end position="692"/>
    </location>
</feature>
<keyword evidence="2" id="KW-0964">Secreted</keyword>
<dbReference type="PANTHER" id="PTHR38340">
    <property type="entry name" value="S-LAYER PROTEIN"/>
    <property type="match status" value="1"/>
</dbReference>
<comment type="caution">
    <text evidence="5">The sequence shown here is derived from an EMBL/GenBank/DDBJ whole genome shotgun (WGS) entry which is preliminary data.</text>
</comment>
<sequence>MSVRPLLLRGLTAVAIGFTPVWLASPAHAATLSCSASSGTLSVNAANYAYNERFSVEGPSHHLWIHDGSGAVNGDECGVDVRTVNTIVVNADSFADDWIVDVSSDWTGLDGTDALLTLPAGQYDTVRFDGTSANAPVTVDWVGNNTTYQFSTDGDLTPDIAFDGQWGAEGYGFRGATGGHSTDTIDLGGVPFQTNVLTIGGGDGNDALTGSDGADTISGGAGDDQLDGGAGSDTVNGDGGDDLTYGGDGSDVVIDSDGADALDGDHPGGEDGYADVINVHWDGYQDLIGDATASFDKAVFYTDGAPVTARLNGVADDGAFGEDNLLGADSVQTFNGDDEIVADGFHSISTGAGNDTVALGENFDGMLDWQAGDGTDTLDASSFNGSLHGSFYSGGAMLMTEGLAPGNIDGAGWEAVNGGLGNDDFSAGCACTVRPGAGHDTVTLGAGGTYLAGLVGNAGGADGPDIVNVVDGESGVTADYSNRAASVSLTIDGEANDGASGEADTLGFGITHLIGGTGNDTLAGSSAADTLDGFVGDDTLLGRGGSDRLIGDDGADRLYGGSGDDTVLGQAGADRLYGGDGDDVLRGDSSTGPYGNDVLDGGSGDDDLFGYGGNDLFTEGTTANGSDLIAGGDGTDTASYASRSAAVKLSLNGLYDDGASGESDRIGRDVENLTGGKGADTLTGSDPTTPGTGANVLTGGAGKDKLYGLGGNDTFQTVDGLADALSGGSGTDRAHRDSIDTTSSVEQRF</sequence>
<proteinExistence type="predicted"/>
<dbReference type="InterPro" id="IPR050557">
    <property type="entry name" value="RTX_toxin/Mannuronan_C5-epim"/>
</dbReference>
<feature type="signal peptide" evidence="4">
    <location>
        <begin position="1"/>
        <end position="29"/>
    </location>
</feature>
<gene>
    <name evidence="5" type="ORF">GCM10011584_28150</name>
</gene>
<keyword evidence="4" id="KW-0732">Signal</keyword>
<evidence type="ECO:0000313" key="6">
    <source>
        <dbReference type="Proteomes" id="UP000655410"/>
    </source>
</evidence>
<evidence type="ECO:0008006" key="7">
    <source>
        <dbReference type="Google" id="ProtNLM"/>
    </source>
</evidence>
<dbReference type="Gene3D" id="2.150.10.10">
    <property type="entry name" value="Serralysin-like metalloprotease, C-terminal"/>
    <property type="match status" value="4"/>
</dbReference>
<evidence type="ECO:0000256" key="1">
    <source>
        <dbReference type="ARBA" id="ARBA00004613"/>
    </source>
</evidence>
<dbReference type="InterPro" id="IPR018511">
    <property type="entry name" value="Hemolysin-typ_Ca-bd_CS"/>
</dbReference>
<keyword evidence="6" id="KW-1185">Reference proteome</keyword>
<name>A0ABQ2NCN8_9ACTN</name>
<feature type="region of interest" description="Disordered" evidence="3">
    <location>
        <begin position="726"/>
        <end position="749"/>
    </location>
</feature>
<organism evidence="5 6">
    <name type="scientific">Nocardioides phosphati</name>
    <dbReference type="NCBI Taxonomy" id="1867775"/>
    <lineage>
        <taxon>Bacteria</taxon>
        <taxon>Bacillati</taxon>
        <taxon>Actinomycetota</taxon>
        <taxon>Actinomycetes</taxon>
        <taxon>Propionibacteriales</taxon>
        <taxon>Nocardioidaceae</taxon>
        <taxon>Nocardioides</taxon>
    </lineage>
</organism>
<evidence type="ECO:0000313" key="5">
    <source>
        <dbReference type="EMBL" id="GGO92231.1"/>
    </source>
</evidence>